<evidence type="ECO:0000313" key="3">
    <source>
        <dbReference type="Proteomes" id="UP000028058"/>
    </source>
</evidence>
<dbReference type="InterPro" id="IPR000182">
    <property type="entry name" value="GNAT_dom"/>
</dbReference>
<evidence type="ECO:0000313" key="2">
    <source>
        <dbReference type="EMBL" id="RKM92590.1"/>
    </source>
</evidence>
<organism evidence="2 3">
    <name type="scientific">Streptomyces xinghaiensis</name>
    <dbReference type="NCBI Taxonomy" id="1038928"/>
    <lineage>
        <taxon>Bacteria</taxon>
        <taxon>Bacillati</taxon>
        <taxon>Actinomycetota</taxon>
        <taxon>Actinomycetes</taxon>
        <taxon>Kitasatosporales</taxon>
        <taxon>Streptomycetaceae</taxon>
        <taxon>Streptomyces</taxon>
    </lineage>
</organism>
<reference evidence="2 3" key="1">
    <citation type="journal article" date="2014" name="Genome Announc.">
        <title>Draft Genome Sequence of Streptomyces fradiae ATCC 19609, a Strain Highly Sensitive to Antibiotics.</title>
        <authorList>
            <person name="Bekker O.B."/>
            <person name="Klimina K.M."/>
            <person name="Vatlin A.A."/>
            <person name="Zakharevich N.V."/>
            <person name="Kasianov A.S."/>
            <person name="Danilenko V.N."/>
        </authorList>
    </citation>
    <scope>NUCLEOTIDE SEQUENCE [LARGE SCALE GENOMIC DNA]</scope>
    <source>
        <strain evidence="2 3">ATCC 19609</strain>
    </source>
</reference>
<dbReference type="SUPFAM" id="SSF55729">
    <property type="entry name" value="Acyl-CoA N-acyltransferases (Nat)"/>
    <property type="match status" value="1"/>
</dbReference>
<keyword evidence="3" id="KW-1185">Reference proteome</keyword>
<proteinExistence type="predicted"/>
<dbReference type="AlphaFoldDB" id="A0A3R7LL64"/>
<dbReference type="Proteomes" id="UP000028058">
    <property type="component" value="Unassembled WGS sequence"/>
</dbReference>
<dbReference type="InterPro" id="IPR016181">
    <property type="entry name" value="Acyl_CoA_acyltransferase"/>
</dbReference>
<dbReference type="RefSeq" id="WP_043472664.1">
    <property type="nucleotide sequence ID" value="NZ_JNAD02000013.1"/>
</dbReference>
<dbReference type="GO" id="GO:0016747">
    <property type="term" value="F:acyltransferase activity, transferring groups other than amino-acyl groups"/>
    <property type="evidence" value="ECO:0007669"/>
    <property type="project" value="InterPro"/>
</dbReference>
<dbReference type="Gene3D" id="3.40.630.30">
    <property type="match status" value="1"/>
</dbReference>
<dbReference type="PROSITE" id="PS51186">
    <property type="entry name" value="GNAT"/>
    <property type="match status" value="1"/>
</dbReference>
<name>A0A3R7LL64_9ACTN</name>
<dbReference type="EMBL" id="JNAD02000013">
    <property type="protein sequence ID" value="RKM92590.1"/>
    <property type="molecule type" value="Genomic_DNA"/>
</dbReference>
<protein>
    <submittedName>
        <fullName evidence="2">GNAT family N-acetyltransferase</fullName>
    </submittedName>
</protein>
<gene>
    <name evidence="2" type="ORF">SFRA_024705</name>
</gene>
<feature type="domain" description="N-acetyltransferase" evidence="1">
    <location>
        <begin position="8"/>
        <end position="175"/>
    </location>
</feature>
<dbReference type="OrthoDB" id="4147519at2"/>
<comment type="caution">
    <text evidence="2">The sequence shown here is derived from an EMBL/GenBank/DDBJ whole genome shotgun (WGS) entry which is preliminary data.</text>
</comment>
<dbReference type="Pfam" id="PF00583">
    <property type="entry name" value="Acetyltransf_1"/>
    <property type="match status" value="1"/>
</dbReference>
<accession>A0A3R7LL64</accession>
<sequence>MSTTPPAVRIVPARRADIGPYFDLIDLATPGRPRPPGLDRVLSLLPAPPPLSHGPFLCLTARDRNDRVVGALLAGPPRWAFEHPLYTDVPELSLFLQECVTAVYAMAVDPAHRRRGIARRLLRAAERRFREAGYLLATLEHGTDLSGFYTHLGYTCDPMLLINLPGDPLLGQTTSEGNSAVKPLHPQVRLHQVPGAPARIISGLLPGTDIPPTARFHDNQLILR</sequence>
<evidence type="ECO:0000259" key="1">
    <source>
        <dbReference type="PROSITE" id="PS51186"/>
    </source>
</evidence>